<sequence>MAAASGGDGRHLGGQPFSAPLFSANVERG</sequence>
<proteinExistence type="predicted"/>
<accession>A0ABR4C8K4</accession>
<evidence type="ECO:0000256" key="1">
    <source>
        <dbReference type="SAM" id="MobiDB-lite"/>
    </source>
</evidence>
<keyword evidence="3" id="KW-1185">Reference proteome</keyword>
<evidence type="ECO:0000313" key="2">
    <source>
        <dbReference type="EMBL" id="KAL2066262.1"/>
    </source>
</evidence>
<name>A0ABR4C8K4_9HELO</name>
<dbReference type="EMBL" id="JAZHXI010000011">
    <property type="protein sequence ID" value="KAL2066262.1"/>
    <property type="molecule type" value="Genomic_DNA"/>
</dbReference>
<evidence type="ECO:0000313" key="3">
    <source>
        <dbReference type="Proteomes" id="UP001595075"/>
    </source>
</evidence>
<gene>
    <name evidence="2" type="ORF">VTL71DRAFT_2333</name>
</gene>
<reference evidence="2 3" key="1">
    <citation type="journal article" date="2024" name="Commun. Biol.">
        <title>Comparative genomic analysis of thermophilic fungi reveals convergent evolutionary adaptations and gene losses.</title>
        <authorList>
            <person name="Steindorff A.S."/>
            <person name="Aguilar-Pontes M.V."/>
            <person name="Robinson A.J."/>
            <person name="Andreopoulos B."/>
            <person name="LaButti K."/>
            <person name="Kuo A."/>
            <person name="Mondo S."/>
            <person name="Riley R."/>
            <person name="Otillar R."/>
            <person name="Haridas S."/>
            <person name="Lipzen A."/>
            <person name="Grimwood J."/>
            <person name="Schmutz J."/>
            <person name="Clum A."/>
            <person name="Reid I.D."/>
            <person name="Moisan M.C."/>
            <person name="Butler G."/>
            <person name="Nguyen T.T.M."/>
            <person name="Dewar K."/>
            <person name="Conant G."/>
            <person name="Drula E."/>
            <person name="Henrissat B."/>
            <person name="Hansel C."/>
            <person name="Singer S."/>
            <person name="Hutchinson M.I."/>
            <person name="de Vries R.P."/>
            <person name="Natvig D.O."/>
            <person name="Powell A.J."/>
            <person name="Tsang A."/>
            <person name="Grigoriev I.V."/>
        </authorList>
    </citation>
    <scope>NUCLEOTIDE SEQUENCE [LARGE SCALE GENOMIC DNA]</scope>
    <source>
        <strain evidence="2 3">CBS 494.80</strain>
    </source>
</reference>
<protein>
    <submittedName>
        <fullName evidence="2">Uncharacterized protein</fullName>
    </submittedName>
</protein>
<dbReference type="Proteomes" id="UP001595075">
    <property type="component" value="Unassembled WGS sequence"/>
</dbReference>
<feature type="region of interest" description="Disordered" evidence="1">
    <location>
        <begin position="1"/>
        <end position="29"/>
    </location>
</feature>
<comment type="caution">
    <text evidence="2">The sequence shown here is derived from an EMBL/GenBank/DDBJ whole genome shotgun (WGS) entry which is preliminary data.</text>
</comment>
<organism evidence="2 3">
    <name type="scientific">Oculimacula yallundae</name>
    <dbReference type="NCBI Taxonomy" id="86028"/>
    <lineage>
        <taxon>Eukaryota</taxon>
        <taxon>Fungi</taxon>
        <taxon>Dikarya</taxon>
        <taxon>Ascomycota</taxon>
        <taxon>Pezizomycotina</taxon>
        <taxon>Leotiomycetes</taxon>
        <taxon>Helotiales</taxon>
        <taxon>Ploettnerulaceae</taxon>
        <taxon>Oculimacula</taxon>
    </lineage>
</organism>